<dbReference type="InterPro" id="IPR022476">
    <property type="entry name" value="Spore_YabP/YqfC"/>
</dbReference>
<evidence type="ECO:0000313" key="1">
    <source>
        <dbReference type="EMBL" id="MFD1066360.1"/>
    </source>
</evidence>
<dbReference type="EMBL" id="JBHTKK010000010">
    <property type="protein sequence ID" value="MFD1066360.1"/>
    <property type="molecule type" value="Genomic_DNA"/>
</dbReference>
<dbReference type="RefSeq" id="WP_379591939.1">
    <property type="nucleotide sequence ID" value="NZ_JBHTKK010000010.1"/>
</dbReference>
<name>A0ABW3NIS3_9BACI</name>
<organism evidence="1 2">
    <name type="scientific">Oceanobacillus locisalsi</name>
    <dbReference type="NCBI Taxonomy" id="546107"/>
    <lineage>
        <taxon>Bacteria</taxon>
        <taxon>Bacillati</taxon>
        <taxon>Bacillota</taxon>
        <taxon>Bacilli</taxon>
        <taxon>Bacillales</taxon>
        <taxon>Bacillaceae</taxon>
        <taxon>Oceanobacillus</taxon>
    </lineage>
</organism>
<comment type="caution">
    <text evidence="1">The sequence shown here is derived from an EMBL/GenBank/DDBJ whole genome shotgun (WGS) entry which is preliminary data.</text>
</comment>
<dbReference type="NCBIfam" id="TIGR02856">
    <property type="entry name" value="spore_yqfC"/>
    <property type="match status" value="1"/>
</dbReference>
<protein>
    <submittedName>
        <fullName evidence="1">Sporulation protein YqfC</fullName>
    </submittedName>
</protein>
<evidence type="ECO:0000313" key="2">
    <source>
        <dbReference type="Proteomes" id="UP001597041"/>
    </source>
</evidence>
<dbReference type="Proteomes" id="UP001597041">
    <property type="component" value="Unassembled WGS sequence"/>
</dbReference>
<dbReference type="InterPro" id="IPR022477">
    <property type="entry name" value="Spore_YqfC"/>
</dbReference>
<accession>A0ABW3NIS3</accession>
<proteinExistence type="predicted"/>
<reference evidence="2" key="1">
    <citation type="journal article" date="2019" name="Int. J. Syst. Evol. Microbiol.">
        <title>The Global Catalogue of Microorganisms (GCM) 10K type strain sequencing project: providing services to taxonomists for standard genome sequencing and annotation.</title>
        <authorList>
            <consortium name="The Broad Institute Genomics Platform"/>
            <consortium name="The Broad Institute Genome Sequencing Center for Infectious Disease"/>
            <person name="Wu L."/>
            <person name="Ma J."/>
        </authorList>
    </citation>
    <scope>NUCLEOTIDE SEQUENCE [LARGE SCALE GENOMIC DNA]</scope>
    <source>
        <strain evidence="2">CCUG 56608</strain>
    </source>
</reference>
<sequence length="100" mass="11673">MKKWQQRIRSLLMEQFSLPSDVVMEMPRITIIGHLHFYIENHQGLALYTNEELKLKVTNGFVSIKGHSFVLKMMLPKEIMLEGTISEVLFLNHENGEKDT</sequence>
<dbReference type="Pfam" id="PF07873">
    <property type="entry name" value="YabP"/>
    <property type="match status" value="1"/>
</dbReference>
<keyword evidence="2" id="KW-1185">Reference proteome</keyword>
<gene>
    <name evidence="1" type="primary">yqfC</name>
    <name evidence="1" type="ORF">ACFQ19_10025</name>
</gene>